<evidence type="ECO:0000313" key="3">
    <source>
        <dbReference type="Proteomes" id="UP000787625"/>
    </source>
</evidence>
<organism evidence="2 3">
    <name type="scientific">Candidatus Avibacteroides avistercoris</name>
    <dbReference type="NCBI Taxonomy" id="2840690"/>
    <lineage>
        <taxon>Bacteria</taxon>
        <taxon>Pseudomonadati</taxon>
        <taxon>Bacteroidota</taxon>
        <taxon>Bacteroidia</taxon>
        <taxon>Bacteroidales</taxon>
        <taxon>Bacteroidaceae</taxon>
        <taxon>Bacteroidaceae incertae sedis</taxon>
        <taxon>Candidatus Avibacteroides</taxon>
    </lineage>
</organism>
<accession>A0A9D2UGY6</accession>
<protein>
    <submittedName>
        <fullName evidence="2">Carboxypeptidase-like regulatory domain-containing protein</fullName>
    </submittedName>
</protein>
<sequence>MTINHSTTLSQLKATVALIAAIIICMTAQAQQTHGCTSLYGRVIGLMPVTPCDTLAIPLSHASITTDTGRGHGTLTDEAGYFMLDSLRPGKHHLIFSYVGMETLDTTVILHRQGDYQLFVRMNADASSDPQPPLLTMLVPRDKMQMTIDSRFWEQYGLRCGIYINESLADGSQRLTPTGFAYAIMSNFIIFDYLDRTFGCRWRADAPHGIIGLDATAGLDIDLCYRQR</sequence>
<keyword evidence="1" id="KW-0732">Signal</keyword>
<dbReference type="InterPro" id="IPR008969">
    <property type="entry name" value="CarboxyPept-like_regulatory"/>
</dbReference>
<keyword evidence="2" id="KW-0378">Hydrolase</keyword>
<dbReference type="Proteomes" id="UP000787625">
    <property type="component" value="Unassembled WGS sequence"/>
</dbReference>
<evidence type="ECO:0000256" key="1">
    <source>
        <dbReference type="SAM" id="SignalP"/>
    </source>
</evidence>
<proteinExistence type="predicted"/>
<comment type="caution">
    <text evidence="2">The sequence shown here is derived from an EMBL/GenBank/DDBJ whole genome shotgun (WGS) entry which is preliminary data.</text>
</comment>
<reference evidence="2" key="2">
    <citation type="submission" date="2021-04" db="EMBL/GenBank/DDBJ databases">
        <authorList>
            <person name="Gilroy R."/>
        </authorList>
    </citation>
    <scope>NUCLEOTIDE SEQUENCE</scope>
    <source>
        <strain evidence="2">MalCec1-1739</strain>
    </source>
</reference>
<dbReference type="GO" id="GO:0004180">
    <property type="term" value="F:carboxypeptidase activity"/>
    <property type="evidence" value="ECO:0007669"/>
    <property type="project" value="UniProtKB-KW"/>
</dbReference>
<evidence type="ECO:0000313" key="2">
    <source>
        <dbReference type="EMBL" id="HJD52258.1"/>
    </source>
</evidence>
<dbReference type="SUPFAM" id="SSF49464">
    <property type="entry name" value="Carboxypeptidase regulatory domain-like"/>
    <property type="match status" value="1"/>
</dbReference>
<dbReference type="EMBL" id="DWUP01000014">
    <property type="protein sequence ID" value="HJD52258.1"/>
    <property type="molecule type" value="Genomic_DNA"/>
</dbReference>
<gene>
    <name evidence="2" type="ORF">IAA93_00805</name>
</gene>
<keyword evidence="2" id="KW-0645">Protease</keyword>
<feature type="signal peptide" evidence="1">
    <location>
        <begin position="1"/>
        <end position="30"/>
    </location>
</feature>
<feature type="chain" id="PRO_5039371253" evidence="1">
    <location>
        <begin position="31"/>
        <end position="228"/>
    </location>
</feature>
<dbReference type="Pfam" id="PF13715">
    <property type="entry name" value="CarbopepD_reg_2"/>
    <property type="match status" value="1"/>
</dbReference>
<keyword evidence="2" id="KW-0121">Carboxypeptidase</keyword>
<dbReference type="AlphaFoldDB" id="A0A9D2UGY6"/>
<reference evidence="2" key="1">
    <citation type="journal article" date="2021" name="PeerJ">
        <title>Extensive microbial diversity within the chicken gut microbiome revealed by metagenomics and culture.</title>
        <authorList>
            <person name="Gilroy R."/>
            <person name="Ravi A."/>
            <person name="Getino M."/>
            <person name="Pursley I."/>
            <person name="Horton D.L."/>
            <person name="Alikhan N.F."/>
            <person name="Baker D."/>
            <person name="Gharbi K."/>
            <person name="Hall N."/>
            <person name="Watson M."/>
            <person name="Adriaenssens E.M."/>
            <person name="Foster-Nyarko E."/>
            <person name="Jarju S."/>
            <person name="Secka A."/>
            <person name="Antonio M."/>
            <person name="Oren A."/>
            <person name="Chaudhuri R.R."/>
            <person name="La Ragione R."/>
            <person name="Hildebrand F."/>
            <person name="Pallen M.J."/>
        </authorList>
    </citation>
    <scope>NUCLEOTIDE SEQUENCE</scope>
    <source>
        <strain evidence="2">MalCec1-1739</strain>
    </source>
</reference>
<name>A0A9D2UGY6_9BACT</name>